<dbReference type="InterPro" id="IPR050708">
    <property type="entry name" value="T6SS_VgrG/RHS"/>
</dbReference>
<evidence type="ECO:0000313" key="2">
    <source>
        <dbReference type="EMBL" id="TWF45401.1"/>
    </source>
</evidence>
<dbReference type="PANTHER" id="PTHR32305">
    <property type="match status" value="1"/>
</dbReference>
<proteinExistence type="predicted"/>
<keyword evidence="3" id="KW-1185">Reference proteome</keyword>
<evidence type="ECO:0000256" key="1">
    <source>
        <dbReference type="SAM" id="MobiDB-lite"/>
    </source>
</evidence>
<feature type="compositionally biased region" description="Polar residues" evidence="1">
    <location>
        <begin position="2667"/>
        <end position="2684"/>
    </location>
</feature>
<feature type="region of interest" description="Disordered" evidence="1">
    <location>
        <begin position="2657"/>
        <end position="2685"/>
    </location>
</feature>
<sequence length="2930" mass="319410">MRPIRGIILLLLILTGQWLNPGLLLAQTGLTVKKMLDGSKGELVANASVMVQDSAYFDATLKPKLEASYPVKNAVTFKLNEYSPVYPGGAFTATANVRITYTKPDQTTGTVDRTLAINYDTTTSYNSRSSFVFSDAHRVDVKLLSVTVSNPAVLGMLVLENEMNVKPVFKLDAVNDAVKNISYVNAPNTDSTDELTVRWDAVTGADEYDLEWAYVDSTALVNQRYGNPLNSNLVFRNNASRVSVSQNVYAIPLLYDNGGVLYVRVRAVQVKEKNSRTATSWSSDFANGMVAFNFTGHQRKLNWQSSIGFAEDGKRKAVVQYFDGSMLARQTVTKDNTTQTTTVAETMYDRQGRPVIQVLPAPTLENIMKYRPGFNTAVNGAEYDKDQYDNLTDPTQILTVAANPMGTGKGAANYYSPQNPNAAQGLERFVPDAQGYPFTETVYTPDNTGRISRQSGVGVDYKLRSGHETVYTYGSAAQKELDAIFGTDAGDESHYFKNMVRDANGQYSVTYQDMHGRTVATALAGGADSGRLKDLPTNIISPVTETLSGVGKTDFHDLEMSTRKSQLVERKEYYTFSYTLVPPVLKKKDCNGVDVCYIGKFDLEIKITDDSYNQLLGGQPVIKTFTNYNAGTVISDCNTPAPITVSFSLWLEKGSYDITKTLRINEAALNDYRNNLFLKGNVCTSLDKIIQEQRTLMGGTTCEPTCQSCLAGLGTYSSFVTRYMQQAGWNLADSANYRNELNAAWTKAVDACDLLCQKIPESASIRKAMLADMTAPSGQYANADSTRYEYSIFYNGNGAVNPRYKDTTIIYRDADGNPSMVLDELIDKMVTPQQLLPTQFAAKFQPSWADALLPYHPEYCKLLESERHKESQLWDIKFGAVDTYQAAKDSGYLNPTNGSGGVFAAYGTNVSRQDPLVSEKAGAYKGDFESHLTSYKNGVSIYAYSAIAVLCKKNDSNCASNFSGPGSVFNESSLCPGDLNMIWRSFREAYLSEKRKYIDNLVETAICPAGAAKVSAATLVQAGMVPDFPNATAIMQNGGYDYVLNPGTEAAMTDSAKKAQQQSYDQNCNSYVNTWMNQLAPCQYTPAQWQDVKALLLQVCKDGSDSAHPMGASSTPPDANNQSRSFESVINSYNTSHGITADRNVCNGLLIKTPAAYNAQSVTSNMPVLTKPGDCECGKVTTMKREYDLAHLGQETFSAYLMRTRQLNISQAQLNDLLDACNASGACTYIDHVVNIPPAFQCYSPAPCTTCKVVDSLYATFTAAYPGITPLIPEADTMQQRKNELFANYMNNRLGYSLSVVDYLVFRDSCQRSGYGDTVVGQQPLSISLLNGAGAKIIDIKRTQDGGLIIAGATLIANTNTYDKALLMKVKANGEVMWTKTFDAGSQRDHFMKVNETANGGFIAAGSTLNNTFTDDGITPTQGGYASIVRLDAAGNVVWNKGIYTGGTDGNEIRDIIELSNGDIAFTGMHNATSAQCDWMVGVLNSAGTVKWIRKMGSIYGDIAQAMVEDGDTLVMAGLYYVSGRYDFALNGINKGTGEYLGGRLYNQDDKKSDISAMYKLPGGTGYRLTMTGATDMGSSNGRGAVVDIALDGSVSRGVRLTGLESGYPNTYFLGSELLSDGSVLLAPNLDEPNNGIYVAKLAANGALSWSRRLQQTAAGSWVRKLVLGPGNNSIVEGAVFGRNATLFTYDLNGKAACNDTTVAMSADPLPVTVSTFTLSINEMINYPSFNSNSTVGTASFTTNYDYCQGGANGAMTLYKGPLLCGQSKPVFDYVPVATENSCTDSSFYLLNTAVEIYKSRVDSLRNDFDQAYIASCKQAAAAEVFTMAHGLSEYHYTLYYYDQAGNLVKTVPPAGVVLDRSDTWLNGVSAARANGTRKVPAHSLVTEYRYNTLNQVVEQRSPDGGLSRFWYDRLGRLAVSQNAQQRINNLYSYTLYDYLGRITEVGQLKSLTPITNLVSRNNTSLQQWLAAAASTKTEVTVTVYDAAYSPVAPLLVASNLRNRVAWSAVYNSGQDINTLSHASATYYSYDIHGNVDTLLQDYRLGAMGDNNNRFKKLQYNYDLVSGKVNEVAYQAGMPDAFYHRYTYDAENRITNVETSTDYFYWENDAFYQYYKHGPLARSVIGQQQVQGLDYAYTLQGWLKGVNSTTLTPAFDMGSDGNTGSLVARDAFGYGLHYFGDNDYKAISNTAKFATGPGNDTSIFKPLYNGNIAAMSVNLPAVGTPLLYTYRYDVLNRLSSMTAAKGLNTTTNTWSPSKLQDFAENVTYDANGNIQSYMRNGNGSLGGKFMSMDSLMYSYKLNSNQLDYVDDKVDSKNYSTDLDKQLPGNYQYDAIGNLIAEGKDSISWTVYGKIQRVKKADSTTIAYTYDVSGNRISKKVKNAETWYVRDATGNVMGIYTFGNTAVNSGDLTLTESHIYGSSRLGILNQNVNVQHVATPVVVTLPGVGNGINTIFNRGNKVFELSNHLGNVLATISDRKRPISINGTTVDHFDPIITTAQDYYPFGSLMPGRGGKLTAGGWAAGSDNVNGYTVPASLTISSRSNNQPSEYVASTDVTFIEGFDSGVGDTFTAYLADGSYAGGNGGSGASGGVGSYRYGFNGKENDNEVKGEGNQQDYGFRIYDPRLAKFLSVDPLSPKYPELTPYQFASNRPIDGIDEDGLEHSPAGKNTNGVPRDNTAVSPNSEHPAVIAYNKATASQRNWFRTMSASVGGSSSSIGATPNLGYYGNRQRAIQSQQAFLAVGWNADGSEPGWHKLSTNKTFSNLSRNMLMPMAEMGIGEGIFGLTVGGGFGKMLEIREASTKIDFIRDIYGVKRTKNIGLLEGVVNGGRINWIAISGDESLPGTIYSVNANNRFFQYKFIGRDAYSDTEAKLMEAFVAEHSNPDNVTGVLKLTTERAACGSCTGIIEQSRQFYKKVDLKLINGIGVKNK</sequence>
<dbReference type="InterPro" id="IPR022385">
    <property type="entry name" value="Rhs_assc_core"/>
</dbReference>
<gene>
    <name evidence="2" type="ORF">FHW36_1011331</name>
</gene>
<dbReference type="EMBL" id="VIWO01000001">
    <property type="protein sequence ID" value="TWF45401.1"/>
    <property type="molecule type" value="Genomic_DNA"/>
</dbReference>
<accession>A0A561Q4W1</accession>
<organism evidence="2 3">
    <name type="scientific">Chitinophaga polysaccharea</name>
    <dbReference type="NCBI Taxonomy" id="1293035"/>
    <lineage>
        <taxon>Bacteria</taxon>
        <taxon>Pseudomonadati</taxon>
        <taxon>Bacteroidota</taxon>
        <taxon>Chitinophagia</taxon>
        <taxon>Chitinophagales</taxon>
        <taxon>Chitinophagaceae</taxon>
        <taxon>Chitinophaga</taxon>
    </lineage>
</organism>
<evidence type="ECO:0000313" key="3">
    <source>
        <dbReference type="Proteomes" id="UP000320811"/>
    </source>
</evidence>
<dbReference type="NCBIfam" id="TIGR03696">
    <property type="entry name" value="Rhs_assc_core"/>
    <property type="match status" value="1"/>
</dbReference>
<dbReference type="PANTHER" id="PTHR32305:SF15">
    <property type="entry name" value="PROTEIN RHSA-RELATED"/>
    <property type="match status" value="1"/>
</dbReference>
<reference evidence="2 3" key="1">
    <citation type="submission" date="2019-06" db="EMBL/GenBank/DDBJ databases">
        <title>Sorghum-associated microbial communities from plants grown in Nebraska, USA.</title>
        <authorList>
            <person name="Schachtman D."/>
        </authorList>
    </citation>
    <scope>NUCLEOTIDE SEQUENCE [LARGE SCALE GENOMIC DNA]</scope>
    <source>
        <strain evidence="2 3">1209</strain>
    </source>
</reference>
<name>A0A561Q4W1_9BACT</name>
<dbReference type="Gene3D" id="2.180.10.10">
    <property type="entry name" value="RHS repeat-associated core"/>
    <property type="match status" value="1"/>
</dbReference>
<dbReference type="Proteomes" id="UP000320811">
    <property type="component" value="Unassembled WGS sequence"/>
</dbReference>
<comment type="caution">
    <text evidence="2">The sequence shown here is derived from an EMBL/GenBank/DDBJ whole genome shotgun (WGS) entry which is preliminary data.</text>
</comment>
<protein>
    <submittedName>
        <fullName evidence="2">RHS repeat-associated protein</fullName>
    </submittedName>
</protein>